<evidence type="ECO:0000313" key="2">
    <source>
        <dbReference type="EMBL" id="MPN59370.1"/>
    </source>
</evidence>
<gene>
    <name evidence="2" type="ORF">SDC9_207091</name>
</gene>
<comment type="caution">
    <text evidence="2">The sequence shown here is derived from an EMBL/GenBank/DDBJ whole genome shotgun (WGS) entry which is preliminary data.</text>
</comment>
<organism evidence="2">
    <name type="scientific">bioreactor metagenome</name>
    <dbReference type="NCBI Taxonomy" id="1076179"/>
    <lineage>
        <taxon>unclassified sequences</taxon>
        <taxon>metagenomes</taxon>
        <taxon>ecological metagenomes</taxon>
    </lineage>
</organism>
<feature type="region of interest" description="Disordered" evidence="1">
    <location>
        <begin position="1"/>
        <end position="29"/>
    </location>
</feature>
<accession>A0A645J896</accession>
<sequence length="77" mass="8246">MAKTTQHVVPSPKGGWNVKKGGAEKATKNFPTKDKAVDYAKGVAKNQDAELVIHGKDGKIQNPNSYGNDPCPPKDTK</sequence>
<reference evidence="2" key="1">
    <citation type="submission" date="2019-08" db="EMBL/GenBank/DDBJ databases">
        <authorList>
            <person name="Kucharzyk K."/>
            <person name="Murdoch R.W."/>
            <person name="Higgins S."/>
            <person name="Loffler F."/>
        </authorList>
    </citation>
    <scope>NUCLEOTIDE SEQUENCE</scope>
</reference>
<dbReference type="AlphaFoldDB" id="A0A645J896"/>
<evidence type="ECO:0008006" key="3">
    <source>
        <dbReference type="Google" id="ProtNLM"/>
    </source>
</evidence>
<evidence type="ECO:0000256" key="1">
    <source>
        <dbReference type="SAM" id="MobiDB-lite"/>
    </source>
</evidence>
<dbReference type="InterPro" id="IPR018691">
    <property type="entry name" value="DUF2188"/>
</dbReference>
<protein>
    <recommendedName>
        <fullName evidence="3">DUF2188 domain-containing protein</fullName>
    </recommendedName>
</protein>
<dbReference type="EMBL" id="VSSQ01133291">
    <property type="protein sequence ID" value="MPN59370.1"/>
    <property type="molecule type" value="Genomic_DNA"/>
</dbReference>
<name>A0A645J896_9ZZZZ</name>
<proteinExistence type="predicted"/>
<dbReference type="Pfam" id="PF09954">
    <property type="entry name" value="DUF2188"/>
    <property type="match status" value="1"/>
</dbReference>
<feature type="region of interest" description="Disordered" evidence="1">
    <location>
        <begin position="54"/>
        <end position="77"/>
    </location>
</feature>